<gene>
    <name evidence="14" type="ORF">Kpol_1032p23</name>
</gene>
<dbReference type="Proteomes" id="UP000000267">
    <property type="component" value="Unassembled WGS sequence"/>
</dbReference>
<dbReference type="CDD" id="cd23948">
    <property type="entry name" value="FAD_synthase"/>
    <property type="match status" value="1"/>
</dbReference>
<proteinExistence type="predicted"/>
<dbReference type="GeneID" id="5546717"/>
<dbReference type="InterPro" id="IPR014729">
    <property type="entry name" value="Rossmann-like_a/b/a_fold"/>
</dbReference>
<dbReference type="HOGENOM" id="CLU_056971_0_1_1"/>
<dbReference type="AlphaFoldDB" id="A7TGX8"/>
<protein>
    <recommendedName>
        <fullName evidence="2">FAD synthase</fullName>
        <ecNumber evidence="2">2.7.7.2</ecNumber>
    </recommendedName>
    <alternativeName>
        <fullName evidence="10">FAD pyrophosphorylase</fullName>
    </alternativeName>
    <alternativeName>
        <fullName evidence="11">FMN adenylyltransferase</fullName>
    </alternativeName>
</protein>
<dbReference type="GO" id="GO:0003919">
    <property type="term" value="F:FMN adenylyltransferase activity"/>
    <property type="evidence" value="ECO:0007669"/>
    <property type="project" value="UniProtKB-EC"/>
</dbReference>
<keyword evidence="3" id="KW-0285">Flavoprotein</keyword>
<dbReference type="eggNOG" id="KOG2644">
    <property type="taxonomic scope" value="Eukaryota"/>
</dbReference>
<comment type="pathway">
    <text evidence="1">Cofactor biosynthesis; FAD biosynthesis; FAD from FMN: step 1/1.</text>
</comment>
<dbReference type="RefSeq" id="XP_001646288.1">
    <property type="nucleotide sequence ID" value="XM_001646238.1"/>
</dbReference>
<dbReference type="GO" id="GO:0003677">
    <property type="term" value="F:DNA binding"/>
    <property type="evidence" value="ECO:0007669"/>
    <property type="project" value="InterPro"/>
</dbReference>
<dbReference type="KEGG" id="vpo:Kpol_1032p23"/>
<evidence type="ECO:0000256" key="3">
    <source>
        <dbReference type="ARBA" id="ARBA00022630"/>
    </source>
</evidence>
<evidence type="ECO:0000256" key="12">
    <source>
        <dbReference type="ARBA" id="ARBA00049494"/>
    </source>
</evidence>
<evidence type="ECO:0000256" key="9">
    <source>
        <dbReference type="ARBA" id="ARBA00022840"/>
    </source>
</evidence>
<name>A7TGX8_VANPO</name>
<evidence type="ECO:0000259" key="13">
    <source>
        <dbReference type="PROSITE" id="PS50937"/>
    </source>
</evidence>
<dbReference type="OMA" id="TVFIDQE"/>
<accession>A7TGX8</accession>
<evidence type="ECO:0000256" key="6">
    <source>
        <dbReference type="ARBA" id="ARBA00022695"/>
    </source>
</evidence>
<evidence type="ECO:0000256" key="7">
    <source>
        <dbReference type="ARBA" id="ARBA00022741"/>
    </source>
</evidence>
<feature type="domain" description="HTH merR-type" evidence="13">
    <location>
        <begin position="1"/>
        <end position="12"/>
    </location>
</feature>
<evidence type="ECO:0000256" key="8">
    <source>
        <dbReference type="ARBA" id="ARBA00022827"/>
    </source>
</evidence>
<evidence type="ECO:0000256" key="10">
    <source>
        <dbReference type="ARBA" id="ARBA00031145"/>
    </source>
</evidence>
<dbReference type="STRING" id="436907.A7TGX8"/>
<evidence type="ECO:0000256" key="4">
    <source>
        <dbReference type="ARBA" id="ARBA00022643"/>
    </source>
</evidence>
<evidence type="ECO:0000313" key="15">
    <source>
        <dbReference type="Proteomes" id="UP000000267"/>
    </source>
</evidence>
<evidence type="ECO:0000256" key="11">
    <source>
        <dbReference type="ARBA" id="ARBA00031871"/>
    </source>
</evidence>
<keyword evidence="5" id="KW-0808">Transferase</keyword>
<organism evidence="15">
    <name type="scientific">Vanderwaltozyma polyspora (strain ATCC 22028 / DSM 70294 / BCRC 21397 / CBS 2163 / NBRC 10782 / NRRL Y-8283 / UCD 57-17)</name>
    <name type="common">Kluyveromyces polysporus</name>
    <dbReference type="NCBI Taxonomy" id="436907"/>
    <lineage>
        <taxon>Eukaryota</taxon>
        <taxon>Fungi</taxon>
        <taxon>Dikarya</taxon>
        <taxon>Ascomycota</taxon>
        <taxon>Saccharomycotina</taxon>
        <taxon>Saccharomycetes</taxon>
        <taxon>Saccharomycetales</taxon>
        <taxon>Saccharomycetaceae</taxon>
        <taxon>Vanderwaltozyma</taxon>
    </lineage>
</organism>
<dbReference type="InterPro" id="IPR002500">
    <property type="entry name" value="PAPS_reduct_dom"/>
</dbReference>
<dbReference type="Gene3D" id="3.40.50.620">
    <property type="entry name" value="HUPs"/>
    <property type="match status" value="1"/>
</dbReference>
<comment type="catalytic activity">
    <reaction evidence="12">
        <text>FMN + ATP + H(+) = FAD + diphosphate</text>
        <dbReference type="Rhea" id="RHEA:17237"/>
        <dbReference type="ChEBI" id="CHEBI:15378"/>
        <dbReference type="ChEBI" id="CHEBI:30616"/>
        <dbReference type="ChEBI" id="CHEBI:33019"/>
        <dbReference type="ChEBI" id="CHEBI:57692"/>
        <dbReference type="ChEBI" id="CHEBI:58210"/>
        <dbReference type="EC" id="2.7.7.2"/>
    </reaction>
</comment>
<dbReference type="EC" id="2.7.7.2" evidence="2"/>
<evidence type="ECO:0000256" key="5">
    <source>
        <dbReference type="ARBA" id="ARBA00022679"/>
    </source>
</evidence>
<evidence type="ECO:0000313" key="14">
    <source>
        <dbReference type="EMBL" id="EDO18430.1"/>
    </source>
</evidence>
<keyword evidence="8" id="KW-0274">FAD</keyword>
<dbReference type="GO" id="GO:0006747">
    <property type="term" value="P:FAD biosynthetic process"/>
    <property type="evidence" value="ECO:0007669"/>
    <property type="project" value="TreeGrafter"/>
</dbReference>
<keyword evidence="7" id="KW-0547">Nucleotide-binding</keyword>
<keyword evidence="4" id="KW-0288">FMN</keyword>
<dbReference type="PROSITE" id="PS50937">
    <property type="entry name" value="HTH_MERR_2"/>
    <property type="match status" value="1"/>
</dbReference>
<dbReference type="OrthoDB" id="270728at2759"/>
<evidence type="ECO:0000256" key="1">
    <source>
        <dbReference type="ARBA" id="ARBA00004726"/>
    </source>
</evidence>
<dbReference type="GO" id="GO:0005524">
    <property type="term" value="F:ATP binding"/>
    <property type="evidence" value="ECO:0007669"/>
    <property type="project" value="UniProtKB-KW"/>
</dbReference>
<dbReference type="Pfam" id="PF01507">
    <property type="entry name" value="PAPS_reduct"/>
    <property type="match status" value="1"/>
</dbReference>
<keyword evidence="15" id="KW-1185">Reference proteome</keyword>
<keyword evidence="9" id="KW-0067">ATP-binding</keyword>
<dbReference type="EMBL" id="DS480389">
    <property type="protein sequence ID" value="EDO18430.1"/>
    <property type="molecule type" value="Genomic_DNA"/>
</dbReference>
<dbReference type="InterPro" id="IPR000551">
    <property type="entry name" value="MerR-type_HTH_dom"/>
</dbReference>
<sequence length="304" mass="35249">MNLEEIARLCHDITQSYLDISEGVSPIIVETQEAIKLSRKHIMEEIFNRWCPISGEISFSYNGGKDCQVLLLIYLGCLWKYYLDNKDKFNWDKFPLERLPTVFIASEETFTSLELFINSSVERYNLNLYKSQLDKTRKISMAEAFDIFLKEYPITKSILIGVRRTDPFGEHLSPIQKTDLNWPSFVRLQPLLHWKLAHIWSFLLYSNEPICGLYSVGFTSIGSISQTTPNPSLKKLTNSEDSKLSLSFDWEINNSYPNSMVKKSEVNISKLTDEDITLLSTFGEFHPGWYLIDDKLERSGRIKK</sequence>
<keyword evidence="6" id="KW-0548">Nucleotidyltransferase</keyword>
<evidence type="ECO:0000256" key="2">
    <source>
        <dbReference type="ARBA" id="ARBA00012393"/>
    </source>
</evidence>
<dbReference type="PANTHER" id="PTHR23293:SF9">
    <property type="entry name" value="FAD SYNTHASE"/>
    <property type="match status" value="1"/>
</dbReference>
<dbReference type="PhylomeDB" id="A7TGX8"/>
<dbReference type="InParanoid" id="A7TGX8"/>
<dbReference type="SUPFAM" id="SSF52402">
    <property type="entry name" value="Adenine nucleotide alpha hydrolases-like"/>
    <property type="match status" value="1"/>
</dbReference>
<reference evidence="14 15" key="1">
    <citation type="journal article" date="2007" name="Proc. Natl. Acad. Sci. U.S.A.">
        <title>Independent sorting-out of thousands of duplicated gene pairs in two yeast species descended from a whole-genome duplication.</title>
        <authorList>
            <person name="Scannell D.R."/>
            <person name="Frank A.C."/>
            <person name="Conant G.C."/>
            <person name="Byrne K.P."/>
            <person name="Woolfit M."/>
            <person name="Wolfe K.H."/>
        </authorList>
    </citation>
    <scope>NUCLEOTIDE SEQUENCE [LARGE SCALE GENOMIC DNA]</scope>
    <source>
        <strain evidence="15">ATCC 22028 / DSM 70294 / BCRC 21397 / CBS 2163 / NBRC 10782 / NRRL Y-8283 / UCD 57-17</strain>
    </source>
</reference>
<dbReference type="PANTHER" id="PTHR23293">
    <property type="entry name" value="FAD SYNTHETASE-RELATED FMN ADENYLYLTRANSFERASE"/>
    <property type="match status" value="1"/>
</dbReference>
<dbReference type="GO" id="GO:0006355">
    <property type="term" value="P:regulation of DNA-templated transcription"/>
    <property type="evidence" value="ECO:0007669"/>
    <property type="project" value="InterPro"/>
</dbReference>